<keyword evidence="2" id="KW-1185">Reference proteome</keyword>
<name>A0A0P0VF57_ORYSJ</name>
<feature type="non-terminal residue" evidence="1">
    <location>
        <position position="1"/>
    </location>
</feature>
<evidence type="ECO:0000313" key="2">
    <source>
        <dbReference type="Proteomes" id="UP000059680"/>
    </source>
</evidence>
<protein>
    <submittedName>
        <fullName evidence="1">Os02g0161601 protein</fullName>
    </submittedName>
</protein>
<organism evidence="1 2">
    <name type="scientific">Oryza sativa subsp. japonica</name>
    <name type="common">Rice</name>
    <dbReference type="NCBI Taxonomy" id="39947"/>
    <lineage>
        <taxon>Eukaryota</taxon>
        <taxon>Viridiplantae</taxon>
        <taxon>Streptophyta</taxon>
        <taxon>Embryophyta</taxon>
        <taxon>Tracheophyta</taxon>
        <taxon>Spermatophyta</taxon>
        <taxon>Magnoliopsida</taxon>
        <taxon>Liliopsida</taxon>
        <taxon>Poales</taxon>
        <taxon>Poaceae</taxon>
        <taxon>BOP clade</taxon>
        <taxon>Oryzoideae</taxon>
        <taxon>Oryzeae</taxon>
        <taxon>Oryzinae</taxon>
        <taxon>Oryza</taxon>
        <taxon>Oryza sativa</taxon>
    </lineage>
</organism>
<dbReference type="AlphaFoldDB" id="A0A0P0VF57"/>
<dbReference type="EMBL" id="AP014958">
    <property type="protein sequence ID" value="BAS77116.1"/>
    <property type="molecule type" value="Genomic_DNA"/>
</dbReference>
<reference evidence="2" key="1">
    <citation type="journal article" date="2005" name="Nature">
        <title>The map-based sequence of the rice genome.</title>
        <authorList>
            <consortium name="International rice genome sequencing project (IRGSP)"/>
            <person name="Matsumoto T."/>
            <person name="Wu J."/>
            <person name="Kanamori H."/>
            <person name="Katayose Y."/>
            <person name="Fujisawa M."/>
            <person name="Namiki N."/>
            <person name="Mizuno H."/>
            <person name="Yamamoto K."/>
            <person name="Antonio B.A."/>
            <person name="Baba T."/>
            <person name="Sakata K."/>
            <person name="Nagamura Y."/>
            <person name="Aoki H."/>
            <person name="Arikawa K."/>
            <person name="Arita K."/>
            <person name="Bito T."/>
            <person name="Chiden Y."/>
            <person name="Fujitsuka N."/>
            <person name="Fukunaka R."/>
            <person name="Hamada M."/>
            <person name="Harada C."/>
            <person name="Hayashi A."/>
            <person name="Hijishita S."/>
            <person name="Honda M."/>
            <person name="Hosokawa S."/>
            <person name="Ichikawa Y."/>
            <person name="Idonuma A."/>
            <person name="Iijima M."/>
            <person name="Ikeda M."/>
            <person name="Ikeno M."/>
            <person name="Ito K."/>
            <person name="Ito S."/>
            <person name="Ito T."/>
            <person name="Ito Y."/>
            <person name="Ito Y."/>
            <person name="Iwabuchi A."/>
            <person name="Kamiya K."/>
            <person name="Karasawa W."/>
            <person name="Kurita K."/>
            <person name="Katagiri S."/>
            <person name="Kikuta A."/>
            <person name="Kobayashi H."/>
            <person name="Kobayashi N."/>
            <person name="Machita K."/>
            <person name="Maehara T."/>
            <person name="Masukawa M."/>
            <person name="Mizubayashi T."/>
            <person name="Mukai Y."/>
            <person name="Nagasaki H."/>
            <person name="Nagata Y."/>
            <person name="Naito S."/>
            <person name="Nakashima M."/>
            <person name="Nakama Y."/>
            <person name="Nakamichi Y."/>
            <person name="Nakamura M."/>
            <person name="Meguro A."/>
            <person name="Negishi M."/>
            <person name="Ohta I."/>
            <person name="Ohta T."/>
            <person name="Okamoto M."/>
            <person name="Ono N."/>
            <person name="Saji S."/>
            <person name="Sakaguchi M."/>
            <person name="Sakai K."/>
            <person name="Shibata M."/>
            <person name="Shimokawa T."/>
            <person name="Song J."/>
            <person name="Takazaki Y."/>
            <person name="Terasawa K."/>
            <person name="Tsugane M."/>
            <person name="Tsuji K."/>
            <person name="Ueda S."/>
            <person name="Waki K."/>
            <person name="Yamagata H."/>
            <person name="Yamamoto M."/>
            <person name="Yamamoto S."/>
            <person name="Yamane H."/>
            <person name="Yoshiki S."/>
            <person name="Yoshihara R."/>
            <person name="Yukawa K."/>
            <person name="Zhong H."/>
            <person name="Yano M."/>
            <person name="Yuan Q."/>
            <person name="Ouyang S."/>
            <person name="Liu J."/>
            <person name="Jones K.M."/>
            <person name="Gansberger K."/>
            <person name="Moffat K."/>
            <person name="Hill J."/>
            <person name="Bera J."/>
            <person name="Fadrosh D."/>
            <person name="Jin S."/>
            <person name="Johri S."/>
            <person name="Kim M."/>
            <person name="Overton L."/>
            <person name="Reardon M."/>
            <person name="Tsitrin T."/>
            <person name="Vuong H."/>
            <person name="Weaver B."/>
            <person name="Ciecko A."/>
            <person name="Tallon L."/>
            <person name="Jackson J."/>
            <person name="Pai G."/>
            <person name="Aken S.V."/>
            <person name="Utterback T."/>
            <person name="Reidmuller S."/>
            <person name="Feldblyum T."/>
            <person name="Hsiao J."/>
            <person name="Zismann V."/>
            <person name="Iobst S."/>
            <person name="de Vazeille A.R."/>
            <person name="Buell C.R."/>
            <person name="Ying K."/>
            <person name="Li Y."/>
            <person name="Lu T."/>
            <person name="Huang Y."/>
            <person name="Zhao Q."/>
            <person name="Feng Q."/>
            <person name="Zhang L."/>
            <person name="Zhu J."/>
            <person name="Weng Q."/>
            <person name="Mu J."/>
            <person name="Lu Y."/>
            <person name="Fan D."/>
            <person name="Liu Y."/>
            <person name="Guan J."/>
            <person name="Zhang Y."/>
            <person name="Yu S."/>
            <person name="Liu X."/>
            <person name="Zhang Y."/>
            <person name="Hong G."/>
            <person name="Han B."/>
            <person name="Choisne N."/>
            <person name="Demange N."/>
            <person name="Orjeda G."/>
            <person name="Samain S."/>
            <person name="Cattolico L."/>
            <person name="Pelletier E."/>
            <person name="Couloux A."/>
            <person name="Segurens B."/>
            <person name="Wincker P."/>
            <person name="D'Hont A."/>
            <person name="Scarpelli C."/>
            <person name="Weissenbach J."/>
            <person name="Salanoubat M."/>
            <person name="Quetier F."/>
            <person name="Yu Y."/>
            <person name="Kim H.R."/>
            <person name="Rambo T."/>
            <person name="Currie J."/>
            <person name="Collura K."/>
            <person name="Luo M."/>
            <person name="Yang T."/>
            <person name="Ammiraju J.S.S."/>
            <person name="Engler F."/>
            <person name="Soderlund C."/>
            <person name="Wing R.A."/>
            <person name="Palmer L.E."/>
            <person name="de la Bastide M."/>
            <person name="Spiegel L."/>
            <person name="Nascimento L."/>
            <person name="Zutavern T."/>
            <person name="O'Shaughnessy A."/>
            <person name="Dike S."/>
            <person name="Dedhia N."/>
            <person name="Preston R."/>
            <person name="Balija V."/>
            <person name="McCombie W.R."/>
            <person name="Chow T."/>
            <person name="Chen H."/>
            <person name="Chung M."/>
            <person name="Chen C."/>
            <person name="Shaw J."/>
            <person name="Wu H."/>
            <person name="Hsiao K."/>
            <person name="Chao Y."/>
            <person name="Chu M."/>
            <person name="Cheng C."/>
            <person name="Hour A."/>
            <person name="Lee P."/>
            <person name="Lin S."/>
            <person name="Lin Y."/>
            <person name="Liou J."/>
            <person name="Liu S."/>
            <person name="Hsing Y."/>
            <person name="Raghuvanshi S."/>
            <person name="Mohanty A."/>
            <person name="Bharti A.K."/>
            <person name="Gaur A."/>
            <person name="Gupta V."/>
            <person name="Kumar D."/>
            <person name="Ravi V."/>
            <person name="Vij S."/>
            <person name="Kapur A."/>
            <person name="Khurana P."/>
            <person name="Khurana P."/>
            <person name="Khurana J.P."/>
            <person name="Tyagi A.K."/>
            <person name="Gaikwad K."/>
            <person name="Singh A."/>
            <person name="Dalal V."/>
            <person name="Srivastava S."/>
            <person name="Dixit A."/>
            <person name="Pal A.K."/>
            <person name="Ghazi I.A."/>
            <person name="Yadav M."/>
            <person name="Pandit A."/>
            <person name="Bhargava A."/>
            <person name="Sureshbabu K."/>
            <person name="Batra K."/>
            <person name="Sharma T.R."/>
            <person name="Mohapatra T."/>
            <person name="Singh N.K."/>
            <person name="Messing J."/>
            <person name="Nelson A.B."/>
            <person name="Fuks G."/>
            <person name="Kavchok S."/>
            <person name="Keizer G."/>
            <person name="Linton E."/>
            <person name="Llaca V."/>
            <person name="Song R."/>
            <person name="Tanyolac B."/>
            <person name="Young S."/>
            <person name="Ho-Il K."/>
            <person name="Hahn J.H."/>
            <person name="Sangsakoo G."/>
            <person name="Vanavichit A."/>
            <person name="de Mattos Luiz.A.T."/>
            <person name="Zimmer P.D."/>
            <person name="Malone G."/>
            <person name="Dellagostin O."/>
            <person name="de Oliveira A.C."/>
            <person name="Bevan M."/>
            <person name="Bancroft I."/>
            <person name="Minx P."/>
            <person name="Cordum H."/>
            <person name="Wilson R."/>
            <person name="Cheng Z."/>
            <person name="Jin W."/>
            <person name="Jiang J."/>
            <person name="Leong S.A."/>
            <person name="Iwama H."/>
            <person name="Gojobori T."/>
            <person name="Itoh T."/>
            <person name="Niimura Y."/>
            <person name="Fujii Y."/>
            <person name="Habara T."/>
            <person name="Sakai H."/>
            <person name="Sato Y."/>
            <person name="Wilson G."/>
            <person name="Kumar K."/>
            <person name="McCouch S."/>
            <person name="Juretic N."/>
            <person name="Hoen D."/>
            <person name="Wright S."/>
            <person name="Bruskiewich R."/>
            <person name="Bureau T."/>
            <person name="Miyao A."/>
            <person name="Hirochika H."/>
            <person name="Nishikawa T."/>
            <person name="Kadowaki K."/>
            <person name="Sugiura M."/>
            <person name="Burr B."/>
            <person name="Sasaki T."/>
        </authorList>
    </citation>
    <scope>NUCLEOTIDE SEQUENCE [LARGE SCALE GENOMIC DNA]</scope>
    <source>
        <strain evidence="2">cv. Nipponbare</strain>
    </source>
</reference>
<dbReference type="Proteomes" id="UP000059680">
    <property type="component" value="Chromosome 2"/>
</dbReference>
<accession>A0A0P0VF57</accession>
<evidence type="ECO:0000313" key="1">
    <source>
        <dbReference type="EMBL" id="BAS77116.1"/>
    </source>
</evidence>
<gene>
    <name evidence="1" type="ordered locus">Os02g0161601</name>
    <name evidence="1" type="ORF">OSNPB_020161601</name>
</gene>
<sequence>GQCRSRFRSSPPEGFDLPGAATRFLFFSLVESSRPASPEESISGLRPRPVRRHLRVSRPSVTVPRALRFVYTASVYVAGSPLHRRAAPNGATPVPVAPDATSLLDSAATTW</sequence>
<dbReference type="PaxDb" id="39947-A0A0P0VF57"/>
<proteinExistence type="predicted"/>
<dbReference type="STRING" id="39947.A0A0P0VF57"/>
<reference evidence="1 2" key="3">
    <citation type="journal article" date="2013" name="Rice">
        <title>Improvement of the Oryza sativa Nipponbare reference genome using next generation sequence and optical map data.</title>
        <authorList>
            <person name="Kawahara Y."/>
            <person name="de la Bastide M."/>
            <person name="Hamilton J.P."/>
            <person name="Kanamori H."/>
            <person name="McCombie W.R."/>
            <person name="Ouyang S."/>
            <person name="Schwartz D.C."/>
            <person name="Tanaka T."/>
            <person name="Wu J."/>
            <person name="Zhou S."/>
            <person name="Childs K.L."/>
            <person name="Davidson R.M."/>
            <person name="Lin H."/>
            <person name="Quesada-Ocampo L."/>
            <person name="Vaillancourt B."/>
            <person name="Sakai H."/>
            <person name="Lee S.S."/>
            <person name="Kim J."/>
            <person name="Numa H."/>
            <person name="Itoh T."/>
            <person name="Buell C.R."/>
            <person name="Matsumoto T."/>
        </authorList>
    </citation>
    <scope>NUCLEOTIDE SEQUENCE [LARGE SCALE GENOMIC DNA]</scope>
    <source>
        <strain evidence="2">cv. Nipponbare</strain>
    </source>
</reference>
<reference evidence="1 2" key="2">
    <citation type="journal article" date="2013" name="Plant Cell Physiol.">
        <title>Rice Annotation Project Database (RAP-DB): an integrative and interactive database for rice genomics.</title>
        <authorList>
            <person name="Sakai H."/>
            <person name="Lee S.S."/>
            <person name="Tanaka T."/>
            <person name="Numa H."/>
            <person name="Kim J."/>
            <person name="Kawahara Y."/>
            <person name="Wakimoto H."/>
            <person name="Yang C.C."/>
            <person name="Iwamoto M."/>
            <person name="Abe T."/>
            <person name="Yamada Y."/>
            <person name="Muto A."/>
            <person name="Inokuchi H."/>
            <person name="Ikemura T."/>
            <person name="Matsumoto T."/>
            <person name="Sasaki T."/>
            <person name="Itoh T."/>
        </authorList>
    </citation>
    <scope>NUCLEOTIDE SEQUENCE [LARGE SCALE GENOMIC DNA]</scope>
    <source>
        <strain evidence="2">cv. Nipponbare</strain>
    </source>
</reference>
<dbReference type="InParanoid" id="A0A0P0VF57"/>
<dbReference type="Gramene" id="Os02t0161601-00">
    <property type="protein sequence ID" value="Os02t0161601-00"/>
    <property type="gene ID" value="Os02g0161601"/>
</dbReference>